<name>X1GQU1_9ZZZZ</name>
<organism evidence="1">
    <name type="scientific">marine sediment metagenome</name>
    <dbReference type="NCBI Taxonomy" id="412755"/>
    <lineage>
        <taxon>unclassified sequences</taxon>
        <taxon>metagenomes</taxon>
        <taxon>ecological metagenomes</taxon>
    </lineage>
</organism>
<protein>
    <submittedName>
        <fullName evidence="1">Uncharacterized protein</fullName>
    </submittedName>
</protein>
<evidence type="ECO:0000313" key="1">
    <source>
        <dbReference type="EMBL" id="GAH35383.1"/>
    </source>
</evidence>
<sequence length="61" mass="6476">MALGKGERAPGEVKQLGVVNLLSKIGGIRIVVMAISELREIAQLNDIRLTQDLACGANALF</sequence>
<gene>
    <name evidence="1" type="ORF">S03H2_25742</name>
</gene>
<feature type="non-terminal residue" evidence="1">
    <location>
        <position position="61"/>
    </location>
</feature>
<accession>X1GQU1</accession>
<comment type="caution">
    <text evidence="1">The sequence shown here is derived from an EMBL/GenBank/DDBJ whole genome shotgun (WGS) entry which is preliminary data.</text>
</comment>
<proteinExistence type="predicted"/>
<reference evidence="1" key="1">
    <citation type="journal article" date="2014" name="Front. Microbiol.">
        <title>High frequency of phylogenetically diverse reductive dehalogenase-homologous genes in deep subseafloor sedimentary metagenomes.</title>
        <authorList>
            <person name="Kawai M."/>
            <person name="Futagami T."/>
            <person name="Toyoda A."/>
            <person name="Takaki Y."/>
            <person name="Nishi S."/>
            <person name="Hori S."/>
            <person name="Arai W."/>
            <person name="Tsubouchi T."/>
            <person name="Morono Y."/>
            <person name="Uchiyama I."/>
            <person name="Ito T."/>
            <person name="Fujiyama A."/>
            <person name="Inagaki F."/>
            <person name="Takami H."/>
        </authorList>
    </citation>
    <scope>NUCLEOTIDE SEQUENCE</scope>
    <source>
        <strain evidence="1">Expedition CK06-06</strain>
    </source>
</reference>
<dbReference type="AlphaFoldDB" id="X1GQU1"/>
<dbReference type="EMBL" id="BARU01014663">
    <property type="protein sequence ID" value="GAH35383.1"/>
    <property type="molecule type" value="Genomic_DNA"/>
</dbReference>